<comment type="catalytic activity">
    <reaction evidence="13 14">
        <text>UDP-N-acetyl-alpha-D-muramate + L-alanine + ATP = UDP-N-acetyl-alpha-D-muramoyl-L-alanine + ADP + phosphate + H(+)</text>
        <dbReference type="Rhea" id="RHEA:23372"/>
        <dbReference type="ChEBI" id="CHEBI:15378"/>
        <dbReference type="ChEBI" id="CHEBI:30616"/>
        <dbReference type="ChEBI" id="CHEBI:43474"/>
        <dbReference type="ChEBI" id="CHEBI:57972"/>
        <dbReference type="ChEBI" id="CHEBI:70757"/>
        <dbReference type="ChEBI" id="CHEBI:83898"/>
        <dbReference type="ChEBI" id="CHEBI:456216"/>
        <dbReference type="EC" id="6.3.2.8"/>
    </reaction>
</comment>
<keyword evidence="9 14" id="KW-0133">Cell shape</keyword>
<name>A0AAE3DW99_9FIRM</name>
<comment type="function">
    <text evidence="14">Cell wall formation.</text>
</comment>
<dbReference type="EC" id="6.3.2.8" evidence="3 14"/>
<dbReference type="InterPro" id="IPR013221">
    <property type="entry name" value="Mur_ligase_cen"/>
</dbReference>
<dbReference type="InterPro" id="IPR036615">
    <property type="entry name" value="Mur_ligase_C_dom_sf"/>
</dbReference>
<evidence type="ECO:0000256" key="9">
    <source>
        <dbReference type="ARBA" id="ARBA00022960"/>
    </source>
</evidence>
<dbReference type="SUPFAM" id="SSF51984">
    <property type="entry name" value="MurCD N-terminal domain"/>
    <property type="match status" value="1"/>
</dbReference>
<evidence type="ECO:0000256" key="3">
    <source>
        <dbReference type="ARBA" id="ARBA00012211"/>
    </source>
</evidence>
<keyword evidence="8 14" id="KW-0067">ATP-binding</keyword>
<dbReference type="GO" id="GO:0051301">
    <property type="term" value="P:cell division"/>
    <property type="evidence" value="ECO:0007669"/>
    <property type="project" value="UniProtKB-KW"/>
</dbReference>
<evidence type="ECO:0000313" key="19">
    <source>
        <dbReference type="Proteomes" id="UP001198242"/>
    </source>
</evidence>
<feature type="domain" description="Mur ligase N-terminal catalytic" evidence="15">
    <location>
        <begin position="9"/>
        <end position="110"/>
    </location>
</feature>
<dbReference type="GO" id="GO:0008360">
    <property type="term" value="P:regulation of cell shape"/>
    <property type="evidence" value="ECO:0007669"/>
    <property type="project" value="UniProtKB-KW"/>
</dbReference>
<evidence type="ECO:0000256" key="4">
    <source>
        <dbReference type="ARBA" id="ARBA00022490"/>
    </source>
</evidence>
<evidence type="ECO:0000256" key="7">
    <source>
        <dbReference type="ARBA" id="ARBA00022741"/>
    </source>
</evidence>
<dbReference type="Gene3D" id="3.40.50.720">
    <property type="entry name" value="NAD(P)-binding Rossmann-like Domain"/>
    <property type="match status" value="1"/>
</dbReference>
<keyword evidence="5 14" id="KW-0436">Ligase</keyword>
<dbReference type="GO" id="GO:0005524">
    <property type="term" value="F:ATP binding"/>
    <property type="evidence" value="ECO:0007669"/>
    <property type="project" value="UniProtKB-UniRule"/>
</dbReference>
<dbReference type="PANTHER" id="PTHR43445">
    <property type="entry name" value="UDP-N-ACETYLMURAMATE--L-ALANINE LIGASE-RELATED"/>
    <property type="match status" value="1"/>
</dbReference>
<keyword evidence="6 14" id="KW-0132">Cell division</keyword>
<dbReference type="GO" id="GO:0008763">
    <property type="term" value="F:UDP-N-acetylmuramate-L-alanine ligase activity"/>
    <property type="evidence" value="ECO:0007669"/>
    <property type="project" value="UniProtKB-UniRule"/>
</dbReference>
<dbReference type="InterPro" id="IPR004101">
    <property type="entry name" value="Mur_ligase_C"/>
</dbReference>
<dbReference type="SUPFAM" id="SSF53244">
    <property type="entry name" value="MurD-like peptide ligases, peptide-binding domain"/>
    <property type="match status" value="1"/>
</dbReference>
<dbReference type="NCBIfam" id="TIGR01082">
    <property type="entry name" value="murC"/>
    <property type="match status" value="1"/>
</dbReference>
<dbReference type="EMBL" id="JAJEQM010000001">
    <property type="protein sequence ID" value="MCC2209254.1"/>
    <property type="molecule type" value="Genomic_DNA"/>
</dbReference>
<reference evidence="18 19" key="1">
    <citation type="submission" date="2021-10" db="EMBL/GenBank/DDBJ databases">
        <title>Anaerobic single-cell dispensing facilitates the cultivation of human gut bacteria.</title>
        <authorList>
            <person name="Afrizal A."/>
        </authorList>
    </citation>
    <scope>NUCLEOTIDE SEQUENCE [LARGE SCALE GENOMIC DNA]</scope>
    <source>
        <strain evidence="18 19">CLA-AA-H232</strain>
    </source>
</reference>
<evidence type="ECO:0000256" key="14">
    <source>
        <dbReference type="HAMAP-Rule" id="MF_00046"/>
    </source>
</evidence>
<evidence type="ECO:0000256" key="11">
    <source>
        <dbReference type="ARBA" id="ARBA00023306"/>
    </source>
</evidence>
<feature type="domain" description="Mur ligase central" evidence="17">
    <location>
        <begin position="116"/>
        <end position="296"/>
    </location>
</feature>
<comment type="similarity">
    <text evidence="14">Belongs to the MurCDEF family.</text>
</comment>
<dbReference type="Pfam" id="PF02875">
    <property type="entry name" value="Mur_ligase_C"/>
    <property type="match status" value="1"/>
</dbReference>
<dbReference type="Gene3D" id="3.40.1190.10">
    <property type="entry name" value="Mur-like, catalytic domain"/>
    <property type="match status" value="1"/>
</dbReference>
<evidence type="ECO:0000259" key="17">
    <source>
        <dbReference type="Pfam" id="PF08245"/>
    </source>
</evidence>
<evidence type="ECO:0000256" key="2">
    <source>
        <dbReference type="ARBA" id="ARBA00004752"/>
    </source>
</evidence>
<organism evidence="18 19">
    <name type="scientific">Hominilimicola fabiformis</name>
    <dbReference type="NCBI Taxonomy" id="2885356"/>
    <lineage>
        <taxon>Bacteria</taxon>
        <taxon>Bacillati</taxon>
        <taxon>Bacillota</taxon>
        <taxon>Clostridia</taxon>
        <taxon>Eubacteriales</taxon>
        <taxon>Oscillospiraceae</taxon>
        <taxon>Hominilimicola</taxon>
    </lineage>
</organism>
<evidence type="ECO:0000256" key="8">
    <source>
        <dbReference type="ARBA" id="ARBA00022840"/>
    </source>
</evidence>
<dbReference type="Pfam" id="PF01225">
    <property type="entry name" value="Mur_ligase"/>
    <property type="match status" value="1"/>
</dbReference>
<evidence type="ECO:0000256" key="10">
    <source>
        <dbReference type="ARBA" id="ARBA00022984"/>
    </source>
</evidence>
<evidence type="ECO:0000256" key="13">
    <source>
        <dbReference type="ARBA" id="ARBA00047833"/>
    </source>
</evidence>
<keyword evidence="7 14" id="KW-0547">Nucleotide-binding</keyword>
<evidence type="ECO:0000256" key="12">
    <source>
        <dbReference type="ARBA" id="ARBA00023316"/>
    </source>
</evidence>
<dbReference type="InterPro" id="IPR000713">
    <property type="entry name" value="Mur_ligase_N"/>
</dbReference>
<keyword evidence="19" id="KW-1185">Reference proteome</keyword>
<sequence length="458" mass="50307">MSDIDKTANIHFIGIGGISMSGLAQIVLKDGYGVSGSDWNKSAITEKLENMGADIVYGHGAVNEDGINKASLVVYTAAAKADNPEIVLAKEKGIRLIDRAEFLGAIMKNYKHAVGVSGTHGKTTTTSMLAHALIGANLDPTISVGGELDLIGGNIRTGKSDYFVTEACEYTNSFLKFYPTIALITNVEEDHLDFFSGIDEIIASFRQFAYLTKDIGYVVAMGGDKNVQKVLENADDLNIITYGMESKFDYYPENIVYHAGFPSFDVMKNGEKVCHIKLNVPGEHNILNSLATVAVCNLMGVDAETAAKGIETFKGTHRRFEKKGFLNGAVVIDDYAHHPTEIKATLHAAQKFPHNKVWCVFQPHTFSRTRTLWDEFVGAFDDADELILTHIYAAREKFDGVTKPENLAEDIKKRGVNAQYIDKFEDIAEFLKKNVKEGDIVFTMGAGDVVNINKLIVE</sequence>
<keyword evidence="12 14" id="KW-0961">Cell wall biogenesis/degradation</keyword>
<dbReference type="SUPFAM" id="SSF53623">
    <property type="entry name" value="MurD-like peptide ligases, catalytic domain"/>
    <property type="match status" value="1"/>
</dbReference>
<dbReference type="Gene3D" id="3.90.190.20">
    <property type="entry name" value="Mur ligase, C-terminal domain"/>
    <property type="match status" value="1"/>
</dbReference>
<dbReference type="InterPro" id="IPR036565">
    <property type="entry name" value="Mur-like_cat_sf"/>
</dbReference>
<comment type="pathway">
    <text evidence="2 14">Cell wall biogenesis; peptidoglycan biosynthesis.</text>
</comment>
<evidence type="ECO:0000259" key="16">
    <source>
        <dbReference type="Pfam" id="PF02875"/>
    </source>
</evidence>
<evidence type="ECO:0000256" key="5">
    <source>
        <dbReference type="ARBA" id="ARBA00022598"/>
    </source>
</evidence>
<feature type="domain" description="Mur ligase C-terminal" evidence="16">
    <location>
        <begin position="318"/>
        <end position="447"/>
    </location>
</feature>
<dbReference type="InterPro" id="IPR050061">
    <property type="entry name" value="MurCDEF_pg_biosynth"/>
</dbReference>
<proteinExistence type="inferred from homology"/>
<dbReference type="HAMAP" id="MF_00046">
    <property type="entry name" value="MurC"/>
    <property type="match status" value="1"/>
</dbReference>
<gene>
    <name evidence="14 18" type="primary">murC</name>
    <name evidence="18" type="ORF">LKE05_00350</name>
</gene>
<protein>
    <recommendedName>
        <fullName evidence="3 14">UDP-N-acetylmuramate--L-alanine ligase</fullName>
        <ecNumber evidence="3 14">6.3.2.8</ecNumber>
    </recommendedName>
    <alternativeName>
        <fullName evidence="14">UDP-N-acetylmuramoyl-L-alanine synthetase</fullName>
    </alternativeName>
</protein>
<dbReference type="GO" id="GO:0009252">
    <property type="term" value="P:peptidoglycan biosynthetic process"/>
    <property type="evidence" value="ECO:0007669"/>
    <property type="project" value="UniProtKB-UniRule"/>
</dbReference>
<evidence type="ECO:0000259" key="15">
    <source>
        <dbReference type="Pfam" id="PF01225"/>
    </source>
</evidence>
<evidence type="ECO:0000256" key="1">
    <source>
        <dbReference type="ARBA" id="ARBA00004496"/>
    </source>
</evidence>
<dbReference type="InterPro" id="IPR005758">
    <property type="entry name" value="UDP-N-AcMur_Ala_ligase_MurC"/>
</dbReference>
<dbReference type="Proteomes" id="UP001198242">
    <property type="component" value="Unassembled WGS sequence"/>
</dbReference>
<dbReference type="Pfam" id="PF08245">
    <property type="entry name" value="Mur_ligase_M"/>
    <property type="match status" value="1"/>
</dbReference>
<keyword evidence="4 14" id="KW-0963">Cytoplasm</keyword>
<dbReference type="AlphaFoldDB" id="A0AAE3DW99"/>
<comment type="subcellular location">
    <subcellularLocation>
        <location evidence="1 14">Cytoplasm</location>
    </subcellularLocation>
</comment>
<dbReference type="PANTHER" id="PTHR43445:SF3">
    <property type="entry name" value="UDP-N-ACETYLMURAMATE--L-ALANINE LIGASE"/>
    <property type="match status" value="1"/>
</dbReference>
<comment type="caution">
    <text evidence="18">The sequence shown here is derived from an EMBL/GenBank/DDBJ whole genome shotgun (WGS) entry which is preliminary data.</text>
</comment>
<dbReference type="GO" id="GO:0005737">
    <property type="term" value="C:cytoplasm"/>
    <property type="evidence" value="ECO:0007669"/>
    <property type="project" value="UniProtKB-SubCell"/>
</dbReference>
<keyword evidence="11 14" id="KW-0131">Cell cycle</keyword>
<accession>A0AAE3DW99</accession>
<feature type="binding site" evidence="14">
    <location>
        <begin position="118"/>
        <end position="124"/>
    </location>
    <ligand>
        <name>ATP</name>
        <dbReference type="ChEBI" id="CHEBI:30616"/>
    </ligand>
</feature>
<dbReference type="GO" id="GO:0071555">
    <property type="term" value="P:cell wall organization"/>
    <property type="evidence" value="ECO:0007669"/>
    <property type="project" value="UniProtKB-KW"/>
</dbReference>
<keyword evidence="10 14" id="KW-0573">Peptidoglycan synthesis</keyword>
<evidence type="ECO:0000313" key="18">
    <source>
        <dbReference type="EMBL" id="MCC2209254.1"/>
    </source>
</evidence>
<evidence type="ECO:0000256" key="6">
    <source>
        <dbReference type="ARBA" id="ARBA00022618"/>
    </source>
</evidence>